<name>A0AAV4Y8A7_CAEEX</name>
<comment type="caution">
    <text evidence="2">The sequence shown here is derived from an EMBL/GenBank/DDBJ whole genome shotgun (WGS) entry which is preliminary data.</text>
</comment>
<feature type="region of interest" description="Disordered" evidence="1">
    <location>
        <begin position="1"/>
        <end position="22"/>
    </location>
</feature>
<dbReference type="EMBL" id="BPLR01018985">
    <property type="protein sequence ID" value="GIZ03691.1"/>
    <property type="molecule type" value="Genomic_DNA"/>
</dbReference>
<keyword evidence="3" id="KW-1185">Reference proteome</keyword>
<protein>
    <submittedName>
        <fullName evidence="2">Uncharacterized protein</fullName>
    </submittedName>
</protein>
<reference evidence="2 3" key="1">
    <citation type="submission" date="2021-06" db="EMBL/GenBank/DDBJ databases">
        <title>Caerostris extrusa draft genome.</title>
        <authorList>
            <person name="Kono N."/>
            <person name="Arakawa K."/>
        </authorList>
    </citation>
    <scope>NUCLEOTIDE SEQUENCE [LARGE SCALE GENOMIC DNA]</scope>
</reference>
<sequence length="103" mass="12004">MTTPQFNQATPRSSDCRENDRLKRKTENKSIKLLRLHLAISQSLRKEVRALLCQLGSLISPFFEGLLGFQRISHFILSGSSRKWAFAQKNSLYNMNFYNNTYM</sequence>
<dbReference type="Proteomes" id="UP001054945">
    <property type="component" value="Unassembled WGS sequence"/>
</dbReference>
<evidence type="ECO:0000256" key="1">
    <source>
        <dbReference type="SAM" id="MobiDB-lite"/>
    </source>
</evidence>
<organism evidence="2 3">
    <name type="scientific">Caerostris extrusa</name>
    <name type="common">Bark spider</name>
    <name type="synonym">Caerostris bankana</name>
    <dbReference type="NCBI Taxonomy" id="172846"/>
    <lineage>
        <taxon>Eukaryota</taxon>
        <taxon>Metazoa</taxon>
        <taxon>Ecdysozoa</taxon>
        <taxon>Arthropoda</taxon>
        <taxon>Chelicerata</taxon>
        <taxon>Arachnida</taxon>
        <taxon>Araneae</taxon>
        <taxon>Araneomorphae</taxon>
        <taxon>Entelegynae</taxon>
        <taxon>Araneoidea</taxon>
        <taxon>Araneidae</taxon>
        <taxon>Caerostris</taxon>
    </lineage>
</organism>
<accession>A0AAV4Y8A7</accession>
<evidence type="ECO:0000313" key="3">
    <source>
        <dbReference type="Proteomes" id="UP001054945"/>
    </source>
</evidence>
<evidence type="ECO:0000313" key="2">
    <source>
        <dbReference type="EMBL" id="GIZ03691.1"/>
    </source>
</evidence>
<feature type="compositionally biased region" description="Polar residues" evidence="1">
    <location>
        <begin position="1"/>
        <end position="13"/>
    </location>
</feature>
<proteinExistence type="predicted"/>
<dbReference type="AlphaFoldDB" id="A0AAV4Y8A7"/>
<gene>
    <name evidence="2" type="ORF">CEXT_362251</name>
</gene>